<reference evidence="2" key="1">
    <citation type="submission" date="2021-01" db="EMBL/GenBank/DDBJ databases">
        <authorList>
            <person name="Kaushik A."/>
        </authorList>
    </citation>
    <scope>NUCLEOTIDE SEQUENCE</scope>
    <source>
        <strain evidence="2">AG6-10EEA</strain>
    </source>
</reference>
<evidence type="ECO:0000256" key="1">
    <source>
        <dbReference type="SAM" id="Phobius"/>
    </source>
</evidence>
<comment type="caution">
    <text evidence="2">The sequence shown here is derived from an EMBL/GenBank/DDBJ whole genome shotgun (WGS) entry which is preliminary data.</text>
</comment>
<gene>
    <name evidence="2" type="ORF">RDB_LOCUS8799</name>
</gene>
<dbReference type="InterPro" id="IPR045325">
    <property type="entry name" value="TMEM70/TMEM186/TMEM223"/>
</dbReference>
<keyword evidence="1" id="KW-0812">Transmembrane</keyword>
<dbReference type="AlphaFoldDB" id="A0A8H3AA28"/>
<organism evidence="2 3">
    <name type="scientific">Rhizoctonia solani</name>
    <dbReference type="NCBI Taxonomy" id="456999"/>
    <lineage>
        <taxon>Eukaryota</taxon>
        <taxon>Fungi</taxon>
        <taxon>Dikarya</taxon>
        <taxon>Basidiomycota</taxon>
        <taxon>Agaricomycotina</taxon>
        <taxon>Agaricomycetes</taxon>
        <taxon>Cantharellales</taxon>
        <taxon>Ceratobasidiaceae</taxon>
        <taxon>Rhizoctonia</taxon>
    </lineage>
</organism>
<feature type="transmembrane region" description="Helical" evidence="1">
    <location>
        <begin position="99"/>
        <end position="123"/>
    </location>
</feature>
<name>A0A8H3AA28_9AGAM</name>
<dbReference type="Proteomes" id="UP000663853">
    <property type="component" value="Unassembled WGS sequence"/>
</dbReference>
<accession>A0A8H3AA28</accession>
<dbReference type="InterPro" id="IPR009724">
    <property type="entry name" value="TMEM70"/>
</dbReference>
<dbReference type="GO" id="GO:0031966">
    <property type="term" value="C:mitochondrial membrane"/>
    <property type="evidence" value="ECO:0007669"/>
    <property type="project" value="TreeGrafter"/>
</dbReference>
<dbReference type="GO" id="GO:0033615">
    <property type="term" value="P:mitochondrial proton-transporting ATP synthase complex assembly"/>
    <property type="evidence" value="ECO:0007669"/>
    <property type="project" value="TreeGrafter"/>
</dbReference>
<dbReference type="EMBL" id="CAJMXA010000136">
    <property type="protein sequence ID" value="CAE6417940.1"/>
    <property type="molecule type" value="Genomic_DNA"/>
</dbReference>
<evidence type="ECO:0000313" key="2">
    <source>
        <dbReference type="EMBL" id="CAE6417940.1"/>
    </source>
</evidence>
<keyword evidence="1" id="KW-1133">Transmembrane helix</keyword>
<proteinExistence type="predicted"/>
<sequence length="246" mass="27314">MYSPCVRRLLCPPLLFGQKISCFHIPTNSARRTRCFHITSYMAQQKHDSGATVSERADIFYRGPLSTTFRNLKLFSLSSLSLASALTPFIFIIDAPLSVSARIALAVTALGTSISSTALIAWCGKPYVVSMRRAQGSDAVELTTTDVFLRERRTTVLDPRFFQTTSRPFATWELPESFTADPEPTAQRAAGSAEPVAVTRDSSGDIVGRCVIEWNAKDGQLFGLMREEGYAIRHFNVHEELLESRL</sequence>
<feature type="transmembrane region" description="Helical" evidence="1">
    <location>
        <begin position="74"/>
        <end position="93"/>
    </location>
</feature>
<evidence type="ECO:0000313" key="3">
    <source>
        <dbReference type="Proteomes" id="UP000663853"/>
    </source>
</evidence>
<dbReference type="Pfam" id="PF06979">
    <property type="entry name" value="TMEM70"/>
    <property type="match status" value="1"/>
</dbReference>
<dbReference type="PANTHER" id="PTHR13281:SF0">
    <property type="entry name" value="TRANSMEMBRANE PROTEIN 70, MITOCHONDRIAL"/>
    <property type="match status" value="1"/>
</dbReference>
<protein>
    <submittedName>
        <fullName evidence="2">Uncharacterized protein</fullName>
    </submittedName>
</protein>
<dbReference type="PANTHER" id="PTHR13281">
    <property type="entry name" value="TRANSMEMBRANE PROTEIN 70, MITOCHONDRIAL"/>
    <property type="match status" value="1"/>
</dbReference>
<keyword evidence="1" id="KW-0472">Membrane</keyword>